<dbReference type="EMBL" id="PUHR01000171">
    <property type="protein sequence ID" value="KAG0660730.1"/>
    <property type="molecule type" value="Genomic_DNA"/>
</dbReference>
<gene>
    <name evidence="2" type="ORF">C6P45_001539</name>
</gene>
<comment type="caution">
    <text evidence="2">The sequence shown here is derived from an EMBL/GenBank/DDBJ whole genome shotgun (WGS) entry which is preliminary data.</text>
</comment>
<evidence type="ECO:0000313" key="3">
    <source>
        <dbReference type="Proteomes" id="UP000750334"/>
    </source>
</evidence>
<reference evidence="2 3" key="1">
    <citation type="submission" date="2020-11" db="EMBL/GenBank/DDBJ databases">
        <title>Kefir isolates.</title>
        <authorList>
            <person name="Marcisauskas S."/>
            <person name="Kim Y."/>
            <person name="Blasche S."/>
        </authorList>
    </citation>
    <scope>NUCLEOTIDE SEQUENCE [LARGE SCALE GENOMIC DNA]</scope>
    <source>
        <strain evidence="2 3">OG2</strain>
    </source>
</reference>
<name>A0A9P6W2W2_MAUEX</name>
<feature type="compositionally biased region" description="Basic residues" evidence="1">
    <location>
        <begin position="15"/>
        <end position="24"/>
    </location>
</feature>
<feature type="compositionally biased region" description="Basic and acidic residues" evidence="1">
    <location>
        <begin position="25"/>
        <end position="34"/>
    </location>
</feature>
<dbReference type="Proteomes" id="UP000750334">
    <property type="component" value="Unassembled WGS sequence"/>
</dbReference>
<evidence type="ECO:0000313" key="2">
    <source>
        <dbReference type="EMBL" id="KAG0660730.1"/>
    </source>
</evidence>
<evidence type="ECO:0000256" key="1">
    <source>
        <dbReference type="SAM" id="MobiDB-lite"/>
    </source>
</evidence>
<organism evidence="2 3">
    <name type="scientific">Maudiozyma exigua</name>
    <name type="common">Yeast</name>
    <name type="synonym">Kazachstania exigua</name>
    <dbReference type="NCBI Taxonomy" id="34358"/>
    <lineage>
        <taxon>Eukaryota</taxon>
        <taxon>Fungi</taxon>
        <taxon>Dikarya</taxon>
        <taxon>Ascomycota</taxon>
        <taxon>Saccharomycotina</taxon>
        <taxon>Saccharomycetes</taxon>
        <taxon>Saccharomycetales</taxon>
        <taxon>Saccharomycetaceae</taxon>
        <taxon>Maudiozyma</taxon>
    </lineage>
</organism>
<protein>
    <submittedName>
        <fullName evidence="2">Uncharacterized protein</fullName>
    </submittedName>
</protein>
<dbReference type="AlphaFoldDB" id="A0A9P6W2W2"/>
<keyword evidence="3" id="KW-1185">Reference proteome</keyword>
<proteinExistence type="predicted"/>
<accession>A0A9P6W2W2</accession>
<feature type="region of interest" description="Disordered" evidence="1">
    <location>
        <begin position="1"/>
        <end position="34"/>
    </location>
</feature>
<sequence>MEAGKRKQKTPLVRKSQRPNSKQKNKNDYKRITTNERHEYIVKASGEEELNRSLDNIINRDEINNALPEKELKRIEVGNRELDKALDQIINERDGYNDKEKIELRQIIDNEIQTVEINEKKEKILRNKINKPDLPVKFSSRGRRLYPSKKMKDYINQGNNRYENNVYLVANSIFATNPYFTGYSKCYDKECYIKAILDEHKSFKKMDVYEIYNDDLKNIKPIPIKVIVNQKVDAEGNILKHKVRF</sequence>